<dbReference type="EMBL" id="JAPZBO010000002">
    <property type="protein sequence ID" value="KAJ5324653.1"/>
    <property type="molecule type" value="Genomic_DNA"/>
</dbReference>
<sequence>MTILVCMRIARQLVLSASPIATITRFAVRNHGVEVGVDATSAALLSREDNWLEGTIISGVAWEA</sequence>
<protein>
    <submittedName>
        <fullName evidence="1">Uncharacterized protein</fullName>
    </submittedName>
</protein>
<evidence type="ECO:0000313" key="1">
    <source>
        <dbReference type="EMBL" id="KAJ5324653.1"/>
    </source>
</evidence>
<name>A0A9W9Q6M4_9EURO</name>
<dbReference type="Proteomes" id="UP001147746">
    <property type="component" value="Unassembled WGS sequence"/>
</dbReference>
<evidence type="ECO:0000313" key="2">
    <source>
        <dbReference type="Proteomes" id="UP001147746"/>
    </source>
</evidence>
<proteinExistence type="predicted"/>
<reference evidence="1" key="2">
    <citation type="journal article" date="2023" name="IMA Fungus">
        <title>Comparative genomic study of the Penicillium genus elucidates a diverse pangenome and 15 lateral gene transfer events.</title>
        <authorList>
            <person name="Petersen C."/>
            <person name="Sorensen T."/>
            <person name="Nielsen M.R."/>
            <person name="Sondergaard T.E."/>
            <person name="Sorensen J.L."/>
            <person name="Fitzpatrick D.A."/>
            <person name="Frisvad J.C."/>
            <person name="Nielsen K.L."/>
        </authorList>
    </citation>
    <scope>NUCLEOTIDE SEQUENCE</scope>
    <source>
        <strain evidence="1">IBT 21472</strain>
    </source>
</reference>
<reference evidence="1" key="1">
    <citation type="submission" date="2022-12" db="EMBL/GenBank/DDBJ databases">
        <authorList>
            <person name="Petersen C."/>
        </authorList>
    </citation>
    <scope>NUCLEOTIDE SEQUENCE</scope>
    <source>
        <strain evidence="1">IBT 21472</strain>
    </source>
</reference>
<accession>A0A9W9Q6M4</accession>
<dbReference type="AlphaFoldDB" id="A0A9W9Q6M4"/>
<organism evidence="1 2">
    <name type="scientific">Penicillium atrosanguineum</name>
    <dbReference type="NCBI Taxonomy" id="1132637"/>
    <lineage>
        <taxon>Eukaryota</taxon>
        <taxon>Fungi</taxon>
        <taxon>Dikarya</taxon>
        <taxon>Ascomycota</taxon>
        <taxon>Pezizomycotina</taxon>
        <taxon>Eurotiomycetes</taxon>
        <taxon>Eurotiomycetidae</taxon>
        <taxon>Eurotiales</taxon>
        <taxon>Aspergillaceae</taxon>
        <taxon>Penicillium</taxon>
    </lineage>
</organism>
<keyword evidence="2" id="KW-1185">Reference proteome</keyword>
<gene>
    <name evidence="1" type="ORF">N7476_003253</name>
</gene>
<comment type="caution">
    <text evidence="1">The sequence shown here is derived from an EMBL/GenBank/DDBJ whole genome shotgun (WGS) entry which is preliminary data.</text>
</comment>